<protein>
    <recommendedName>
        <fullName evidence="3">LysM domain-containing protein</fullName>
    </recommendedName>
</protein>
<dbReference type="InterPro" id="IPR052210">
    <property type="entry name" value="LysM1-like"/>
</dbReference>
<organism evidence="4 5">
    <name type="scientific">Penicillium hordei</name>
    <dbReference type="NCBI Taxonomy" id="40994"/>
    <lineage>
        <taxon>Eukaryota</taxon>
        <taxon>Fungi</taxon>
        <taxon>Dikarya</taxon>
        <taxon>Ascomycota</taxon>
        <taxon>Pezizomycotina</taxon>
        <taxon>Eurotiomycetes</taxon>
        <taxon>Eurotiomycetidae</taxon>
        <taxon>Eurotiales</taxon>
        <taxon>Aspergillaceae</taxon>
        <taxon>Penicillium</taxon>
    </lineage>
</organism>
<keyword evidence="5" id="KW-1185">Reference proteome</keyword>
<evidence type="ECO:0000256" key="2">
    <source>
        <dbReference type="ARBA" id="ARBA00023026"/>
    </source>
</evidence>
<feature type="domain" description="LysM" evidence="3">
    <location>
        <begin position="244"/>
        <end position="291"/>
    </location>
</feature>
<name>A0AAD6H7G7_9EURO</name>
<dbReference type="RefSeq" id="XP_056755551.1">
    <property type="nucleotide sequence ID" value="XM_056895803.1"/>
</dbReference>
<dbReference type="PROSITE" id="PS51782">
    <property type="entry name" value="LYSM"/>
    <property type="match status" value="2"/>
</dbReference>
<accession>A0AAD6H7G7</accession>
<dbReference type="EMBL" id="JAQJAE010000002">
    <property type="protein sequence ID" value="KAJ5608127.1"/>
    <property type="molecule type" value="Genomic_DNA"/>
</dbReference>
<gene>
    <name evidence="4" type="ORF">N7537_004746</name>
</gene>
<dbReference type="InterPro" id="IPR024079">
    <property type="entry name" value="MetalloPept_cat_dom_sf"/>
</dbReference>
<dbReference type="PANTHER" id="PTHR34997:SF1">
    <property type="entry name" value="PEPTIDOGLYCAN-BINDING LYSIN DOMAIN"/>
    <property type="match status" value="1"/>
</dbReference>
<reference evidence="4" key="2">
    <citation type="submission" date="2023-01" db="EMBL/GenBank/DDBJ databases">
        <authorList>
            <person name="Petersen C."/>
        </authorList>
    </citation>
    <scope>NUCLEOTIDE SEQUENCE</scope>
    <source>
        <strain evidence="4">IBT 12815</strain>
    </source>
</reference>
<evidence type="ECO:0000313" key="4">
    <source>
        <dbReference type="EMBL" id="KAJ5608127.1"/>
    </source>
</evidence>
<reference evidence="4" key="1">
    <citation type="journal article" date="2023" name="IMA Fungus">
        <title>Comparative genomic study of the Penicillium genus elucidates a diverse pangenome and 15 lateral gene transfer events.</title>
        <authorList>
            <person name="Petersen C."/>
            <person name="Sorensen T."/>
            <person name="Nielsen M.R."/>
            <person name="Sondergaard T.E."/>
            <person name="Sorensen J.L."/>
            <person name="Fitzpatrick D.A."/>
            <person name="Frisvad J.C."/>
            <person name="Nielsen K.L."/>
        </authorList>
    </citation>
    <scope>NUCLEOTIDE SEQUENCE</scope>
    <source>
        <strain evidence="4">IBT 12815</strain>
    </source>
</reference>
<dbReference type="Gene3D" id="3.10.350.10">
    <property type="entry name" value="LysM domain"/>
    <property type="match status" value="2"/>
</dbReference>
<dbReference type="Proteomes" id="UP001213799">
    <property type="component" value="Unassembled WGS sequence"/>
</dbReference>
<sequence>MDLKSFISTAKIWRTAPARKPPFSALDILADDDGKELSSDPVDWNSIMIYGSEAGGKEDGNGGREVVMTKKDGTTFGYNTVPSQKDIDAVHTIYQDSLPVLKKKSSTLFWKKASLSSSASSPKATTSHQGTSAISNSTITRISTSATPYSTLPYNTTTNPVTITDSTWPPSQTQTGQPSACNNWYQAKQSDTCKSIVFKYSTWMYQNDFTAAWYPPWTYSVPVATNTEFSASPVQSGIATACQDYYIADETDTCESIVDSEGFLTEDQFVEWNPAVGTDCSDIKFRYYYCIWNGTSNPMPSTTTAEPSPVQTGITSSCKAWYKASDGDDCDLIPEQFGTFSKSDFLEWNPAVKSDCSGLVDGDFYCVAVPDTSNCIGNCFANSNYSI</sequence>
<keyword evidence="2" id="KW-0843">Virulence</keyword>
<dbReference type="Gene3D" id="3.40.390.10">
    <property type="entry name" value="Collagenase (Catalytic Domain)"/>
    <property type="match status" value="1"/>
</dbReference>
<feature type="domain" description="LysM" evidence="3">
    <location>
        <begin position="320"/>
        <end position="367"/>
    </location>
</feature>
<dbReference type="InterPro" id="IPR036779">
    <property type="entry name" value="LysM_dom_sf"/>
</dbReference>
<dbReference type="InterPro" id="IPR018392">
    <property type="entry name" value="LysM"/>
</dbReference>
<dbReference type="GeneID" id="81586045"/>
<evidence type="ECO:0000259" key="3">
    <source>
        <dbReference type="PROSITE" id="PS51782"/>
    </source>
</evidence>
<proteinExistence type="predicted"/>
<keyword evidence="1" id="KW-0147">Chitin-binding</keyword>
<dbReference type="AlphaFoldDB" id="A0AAD6H7G7"/>
<dbReference type="GO" id="GO:0008061">
    <property type="term" value="F:chitin binding"/>
    <property type="evidence" value="ECO:0007669"/>
    <property type="project" value="UniProtKB-KW"/>
</dbReference>
<dbReference type="GO" id="GO:0008237">
    <property type="term" value="F:metallopeptidase activity"/>
    <property type="evidence" value="ECO:0007669"/>
    <property type="project" value="InterPro"/>
</dbReference>
<evidence type="ECO:0000256" key="1">
    <source>
        <dbReference type="ARBA" id="ARBA00022669"/>
    </source>
</evidence>
<evidence type="ECO:0000313" key="5">
    <source>
        <dbReference type="Proteomes" id="UP001213799"/>
    </source>
</evidence>
<dbReference type="PANTHER" id="PTHR34997">
    <property type="entry name" value="AM15"/>
    <property type="match status" value="1"/>
</dbReference>
<comment type="caution">
    <text evidence="4">The sequence shown here is derived from an EMBL/GenBank/DDBJ whole genome shotgun (WGS) entry which is preliminary data.</text>
</comment>